<dbReference type="InterPro" id="IPR014729">
    <property type="entry name" value="Rossmann-like_a/b/a_fold"/>
</dbReference>
<dbReference type="OrthoDB" id="9802794at2"/>
<dbReference type="AlphaFoldDB" id="A0A1G8X5G5"/>
<reference evidence="4" key="2">
    <citation type="submission" date="2016-10" db="EMBL/GenBank/DDBJ databases">
        <authorList>
            <person name="de Groot N.N."/>
        </authorList>
    </citation>
    <scope>NUCLEOTIDE SEQUENCE [LARGE SCALE GENOMIC DNA]</scope>
    <source>
        <strain evidence="4">CGMCC 1.8911</strain>
    </source>
</reference>
<evidence type="ECO:0000259" key="2">
    <source>
        <dbReference type="Pfam" id="PF13521"/>
    </source>
</evidence>
<keyword evidence="6" id="KW-1185">Reference proteome</keyword>
<dbReference type="Gene3D" id="3.40.50.620">
    <property type="entry name" value="HUPs"/>
    <property type="match status" value="1"/>
</dbReference>
<dbReference type="Pfam" id="PF13521">
    <property type="entry name" value="AAA_28"/>
    <property type="match status" value="1"/>
</dbReference>
<sequence>MRDLGIYFGTFAPCHVGHFEQIVRAKRENRHAVVIISGYKGDRGDSIGMNLEHRARAMRQLLKNDSNISILQLDESNIPRYPDGWQPWLEMLERLIVQSKDALDFDVKRVTFYMGESDYVEPLESYFNTAWPNIDIRMTMVDRKILGISGTEIRETPILNWDYVTRPFRRFFVQNVLITGAPNSGKSMLTEDLARRYSTSFSIEYAGKYFEEHQLKTPDLDAKDFHAIGIGQFELNRKHIHSNATRKVFFADTDVLYSKVHNMFALHEEKEYVNQIFEHYIRLQTWSLIFIMPPKQDASEYDVTFYELLIDQLKHYNLIDQTVILDDTYQNNYLKAHALIDEILEEGKDN</sequence>
<dbReference type="PANTHER" id="PTHR37512:SF1">
    <property type="entry name" value="NADR_TTD14 AAA DOMAIN-CONTAINING PROTEIN"/>
    <property type="match status" value="1"/>
</dbReference>
<evidence type="ECO:0000313" key="3">
    <source>
        <dbReference type="EMBL" id="MBP1952405.1"/>
    </source>
</evidence>
<feature type="domain" description="Cytidyltransferase-like" evidence="1">
    <location>
        <begin position="6"/>
        <end position="155"/>
    </location>
</feature>
<organism evidence="4 5">
    <name type="scientific">Jeotgalicoccus aerolatus</name>
    <dbReference type="NCBI Taxonomy" id="709510"/>
    <lineage>
        <taxon>Bacteria</taxon>
        <taxon>Bacillati</taxon>
        <taxon>Bacillota</taxon>
        <taxon>Bacilli</taxon>
        <taxon>Bacillales</taxon>
        <taxon>Staphylococcaceae</taxon>
        <taxon>Jeotgalicoccus</taxon>
    </lineage>
</organism>
<dbReference type="InterPro" id="IPR038727">
    <property type="entry name" value="NadR/Ttd14_AAA_dom"/>
</dbReference>
<dbReference type="Pfam" id="PF01467">
    <property type="entry name" value="CTP_transf_like"/>
    <property type="match status" value="1"/>
</dbReference>
<keyword evidence="4" id="KW-0808">Transferase</keyword>
<reference evidence="3 6" key="3">
    <citation type="submission" date="2021-03" db="EMBL/GenBank/DDBJ databases">
        <title>Genomic Encyclopedia of Type Strains, Phase IV (KMG-IV): sequencing the most valuable type-strain genomes for metagenomic binning, comparative biology and taxonomic classification.</title>
        <authorList>
            <person name="Goeker M."/>
        </authorList>
    </citation>
    <scope>NUCLEOTIDE SEQUENCE [LARGE SCALE GENOMIC DNA]</scope>
    <source>
        <strain evidence="3 6">DSM 22420</strain>
    </source>
</reference>
<dbReference type="Proteomes" id="UP001519348">
    <property type="component" value="Unassembled WGS sequence"/>
</dbReference>
<dbReference type="SUPFAM" id="SSF52374">
    <property type="entry name" value="Nucleotidylyl transferase"/>
    <property type="match status" value="1"/>
</dbReference>
<dbReference type="EMBL" id="JAGGKN010000004">
    <property type="protein sequence ID" value="MBP1952405.1"/>
    <property type="molecule type" value="Genomic_DNA"/>
</dbReference>
<evidence type="ECO:0000313" key="6">
    <source>
        <dbReference type="Proteomes" id="UP001519348"/>
    </source>
</evidence>
<dbReference type="STRING" id="586411.SAMN05216187_10368"/>
<dbReference type="RefSeq" id="WP_092595672.1">
    <property type="nucleotide sequence ID" value="NZ_BMCN01000002.1"/>
</dbReference>
<dbReference type="Proteomes" id="UP000242700">
    <property type="component" value="Unassembled WGS sequence"/>
</dbReference>
<dbReference type="InterPro" id="IPR052735">
    <property type="entry name" value="NAD_biosynth-regulator"/>
</dbReference>
<evidence type="ECO:0000259" key="1">
    <source>
        <dbReference type="Pfam" id="PF01467"/>
    </source>
</evidence>
<dbReference type="Gene3D" id="3.40.50.300">
    <property type="entry name" value="P-loop containing nucleotide triphosphate hydrolases"/>
    <property type="match status" value="1"/>
</dbReference>
<evidence type="ECO:0000313" key="5">
    <source>
        <dbReference type="Proteomes" id="UP000242700"/>
    </source>
</evidence>
<accession>A0A1G8X5G5</accession>
<proteinExistence type="predicted"/>
<feature type="domain" description="NadR/Ttd14 AAA" evidence="2">
    <location>
        <begin position="176"/>
        <end position="298"/>
    </location>
</feature>
<dbReference type="GO" id="GO:0016779">
    <property type="term" value="F:nucleotidyltransferase activity"/>
    <property type="evidence" value="ECO:0007669"/>
    <property type="project" value="UniProtKB-KW"/>
</dbReference>
<dbReference type="SUPFAM" id="SSF52540">
    <property type="entry name" value="P-loop containing nucleoside triphosphate hydrolases"/>
    <property type="match status" value="1"/>
</dbReference>
<dbReference type="EMBL" id="FNFI01000003">
    <property type="protein sequence ID" value="SDJ85852.1"/>
    <property type="molecule type" value="Genomic_DNA"/>
</dbReference>
<dbReference type="InterPro" id="IPR027417">
    <property type="entry name" value="P-loop_NTPase"/>
</dbReference>
<dbReference type="PANTHER" id="PTHR37512">
    <property type="entry name" value="TRIFUNCTIONAL NAD BIOSYNTHESIS/REGULATOR PROTEIN NADR"/>
    <property type="match status" value="1"/>
</dbReference>
<gene>
    <name evidence="3" type="ORF">J2Z27_001453</name>
    <name evidence="4" type="ORF">SAMN05216187_10368</name>
</gene>
<evidence type="ECO:0000313" key="4">
    <source>
        <dbReference type="EMBL" id="SDJ85852.1"/>
    </source>
</evidence>
<reference evidence="5" key="1">
    <citation type="submission" date="2016-10" db="EMBL/GenBank/DDBJ databases">
        <authorList>
            <person name="Varghese N."/>
            <person name="Submissions S."/>
        </authorList>
    </citation>
    <scope>NUCLEOTIDE SEQUENCE [LARGE SCALE GENOMIC DNA]</scope>
    <source>
        <strain evidence="5">CGMCC 1.8911</strain>
    </source>
</reference>
<name>A0A1G8X5G5_9STAP</name>
<protein>
    <submittedName>
        <fullName evidence="3">NadR type nicotinamide-nucleotide adenylyltransferase</fullName>
    </submittedName>
    <submittedName>
        <fullName evidence="4">Nicotinamide-nucleotide adenylyltransferase, NadR type</fullName>
    </submittedName>
</protein>
<dbReference type="InterPro" id="IPR004821">
    <property type="entry name" value="Cyt_trans-like"/>
</dbReference>
<keyword evidence="4" id="KW-0548">Nucleotidyltransferase</keyword>